<protein>
    <submittedName>
        <fullName evidence="6">Uncharacterized protein</fullName>
    </submittedName>
</protein>
<dbReference type="Gramene" id="RZC52596">
    <property type="protein sequence ID" value="RZC52596"/>
    <property type="gene ID" value="C5167_021032"/>
</dbReference>
<gene>
    <name evidence="6" type="ORF">C5167_021032</name>
</gene>
<feature type="chain" id="PRO_5021249125" evidence="5">
    <location>
        <begin position="32"/>
        <end position="394"/>
    </location>
</feature>
<dbReference type="InterPro" id="IPR001087">
    <property type="entry name" value="GDSL"/>
</dbReference>
<evidence type="ECO:0000256" key="5">
    <source>
        <dbReference type="SAM" id="SignalP"/>
    </source>
</evidence>
<evidence type="ECO:0000256" key="4">
    <source>
        <dbReference type="ARBA" id="ARBA00023180"/>
    </source>
</evidence>
<evidence type="ECO:0000256" key="1">
    <source>
        <dbReference type="ARBA" id="ARBA00008668"/>
    </source>
</evidence>
<dbReference type="Pfam" id="PF00657">
    <property type="entry name" value="Lipase_GDSL"/>
    <property type="match status" value="1"/>
</dbReference>
<dbReference type="AlphaFoldDB" id="A0A4Y7IWR8"/>
<dbReference type="GO" id="GO:0016788">
    <property type="term" value="F:hydrolase activity, acting on ester bonds"/>
    <property type="evidence" value="ECO:0007669"/>
    <property type="project" value="InterPro"/>
</dbReference>
<keyword evidence="4" id="KW-0325">Glycoprotein</keyword>
<reference evidence="6 7" key="1">
    <citation type="journal article" date="2018" name="Science">
        <title>The opium poppy genome and morphinan production.</title>
        <authorList>
            <person name="Guo L."/>
            <person name="Winzer T."/>
            <person name="Yang X."/>
            <person name="Li Y."/>
            <person name="Ning Z."/>
            <person name="He Z."/>
            <person name="Teodor R."/>
            <person name="Lu Y."/>
            <person name="Bowser T.A."/>
            <person name="Graham I.A."/>
            <person name="Ye K."/>
        </authorList>
    </citation>
    <scope>NUCLEOTIDE SEQUENCE [LARGE SCALE GENOMIC DNA]</scope>
    <source>
        <strain evidence="7">cv. HN1</strain>
        <tissue evidence="6">Leaves</tissue>
    </source>
</reference>
<organism evidence="6 7">
    <name type="scientific">Papaver somniferum</name>
    <name type="common">Opium poppy</name>
    <dbReference type="NCBI Taxonomy" id="3469"/>
    <lineage>
        <taxon>Eukaryota</taxon>
        <taxon>Viridiplantae</taxon>
        <taxon>Streptophyta</taxon>
        <taxon>Embryophyta</taxon>
        <taxon>Tracheophyta</taxon>
        <taxon>Spermatophyta</taxon>
        <taxon>Magnoliopsida</taxon>
        <taxon>Ranunculales</taxon>
        <taxon>Papaveraceae</taxon>
        <taxon>Papaveroideae</taxon>
        <taxon>Papaver</taxon>
    </lineage>
</organism>
<dbReference type="InterPro" id="IPR035669">
    <property type="entry name" value="SGNH_plant_lipase-like"/>
</dbReference>
<dbReference type="InterPro" id="IPR036514">
    <property type="entry name" value="SGNH_hydro_sf"/>
</dbReference>
<feature type="signal peptide" evidence="5">
    <location>
        <begin position="1"/>
        <end position="31"/>
    </location>
</feature>
<evidence type="ECO:0000313" key="6">
    <source>
        <dbReference type="EMBL" id="RZC52596.1"/>
    </source>
</evidence>
<dbReference type="CDD" id="cd01837">
    <property type="entry name" value="SGNH_plant_lipase_like"/>
    <property type="match status" value="1"/>
</dbReference>
<name>A0A4Y7IWR8_PAPSO</name>
<dbReference type="PANTHER" id="PTHR22835:SF555">
    <property type="entry name" value="GDSL-LIKE LIPASE_ACYLHYDROLASE"/>
    <property type="match status" value="1"/>
</dbReference>
<dbReference type="PANTHER" id="PTHR22835">
    <property type="entry name" value="ZINC FINGER FYVE DOMAIN CONTAINING PROTEIN"/>
    <property type="match status" value="1"/>
</dbReference>
<evidence type="ECO:0000256" key="3">
    <source>
        <dbReference type="ARBA" id="ARBA00022801"/>
    </source>
</evidence>
<dbReference type="EMBL" id="CM010716">
    <property type="protein sequence ID" value="RZC52596.1"/>
    <property type="molecule type" value="Genomic_DNA"/>
</dbReference>
<dbReference type="OrthoDB" id="1600564at2759"/>
<keyword evidence="7" id="KW-1185">Reference proteome</keyword>
<keyword evidence="2 5" id="KW-0732">Signal</keyword>
<evidence type="ECO:0000256" key="2">
    <source>
        <dbReference type="ARBA" id="ARBA00022729"/>
    </source>
</evidence>
<dbReference type="SUPFAM" id="SSF52266">
    <property type="entry name" value="SGNH hydrolase"/>
    <property type="match status" value="1"/>
</dbReference>
<evidence type="ECO:0000313" key="7">
    <source>
        <dbReference type="Proteomes" id="UP000316621"/>
    </source>
</evidence>
<sequence length="394" mass="43119">MNMAFVKVIQMIELLCFFLFLVLNLSTGVGGLSVVHKVDGSDGSLTAENCNFPVVFNFGDSNSDTGAISAAYGQMPPPPIEQTISGKPSGRFCDGRLIVDYIAMELGLPYLRAYLDPLGPGTFNNGANFATGGSSIEKGGYSVFDLSVQVSQFRQFKSRIIGSYNYTDQQQGEVNLPKPEDFSKALYTFDIGQNDISFGLQHTSERETRGSIPRILNKFSEVVQQLYNDGARVFWVHNTGPVGCLPYSYIYYPKKSGNIDKNGCVIPMNEIAQEFNKQLKSKLGQLKANLTHAAFTYVDAYSAKYNLINSAKSQGFVDPLDFCCGSYYGVHVGCGETVTVNGTVYGEPCVTPETHISWDGIHYSEAANHWVAKYIINGSMSDSSIPINQACHAL</sequence>
<comment type="similarity">
    <text evidence="1">Belongs to the 'GDSL' lipolytic enzyme family.</text>
</comment>
<accession>A0A4Y7IWR8</accession>
<dbReference type="OMA" id="MNFCCGS"/>
<keyword evidence="3" id="KW-0378">Hydrolase</keyword>
<proteinExistence type="inferred from homology"/>
<dbReference type="Proteomes" id="UP000316621">
    <property type="component" value="Chromosome 2"/>
</dbReference>
<dbReference type="Gene3D" id="3.40.50.1110">
    <property type="entry name" value="SGNH hydrolase"/>
    <property type="match status" value="1"/>
</dbReference>